<dbReference type="InterPro" id="IPR012902">
    <property type="entry name" value="N_methyl_site"/>
</dbReference>
<organism evidence="2">
    <name type="scientific">hydrothermal vent metagenome</name>
    <dbReference type="NCBI Taxonomy" id="652676"/>
    <lineage>
        <taxon>unclassified sequences</taxon>
        <taxon>metagenomes</taxon>
        <taxon>ecological metagenomes</taxon>
    </lineage>
</organism>
<dbReference type="NCBIfam" id="TIGR02532">
    <property type="entry name" value="IV_pilin_GFxxxE"/>
    <property type="match status" value="1"/>
</dbReference>
<dbReference type="Pfam" id="PF07963">
    <property type="entry name" value="N_methyl"/>
    <property type="match status" value="1"/>
</dbReference>
<evidence type="ECO:0000256" key="1">
    <source>
        <dbReference type="SAM" id="Phobius"/>
    </source>
</evidence>
<keyword evidence="1" id="KW-0472">Membrane</keyword>
<dbReference type="EMBL" id="FPHR01000029">
    <property type="protein sequence ID" value="SFV77514.1"/>
    <property type="molecule type" value="Genomic_DNA"/>
</dbReference>
<gene>
    <name evidence="2" type="ORF">MNB_SUP05-4-693</name>
</gene>
<keyword evidence="1" id="KW-1133">Transmembrane helix</keyword>
<proteinExistence type="predicted"/>
<evidence type="ECO:0008006" key="3">
    <source>
        <dbReference type="Google" id="ProtNLM"/>
    </source>
</evidence>
<accession>A0A1W1DAB4</accession>
<feature type="transmembrane region" description="Helical" evidence="1">
    <location>
        <begin position="6"/>
        <end position="31"/>
    </location>
</feature>
<dbReference type="AlphaFoldDB" id="A0A1W1DAB4"/>
<evidence type="ECO:0000313" key="2">
    <source>
        <dbReference type="EMBL" id="SFV77514.1"/>
    </source>
</evidence>
<keyword evidence="1" id="KW-0812">Transmembrane</keyword>
<sequence>MNTSKPAFTLIEALISVVLMSIGFAAVYSLVTTSNRIMHASIERQKLNFQANEIIETLQADRKQIEEYGSKDLTRCDRLGGSGKSKHLDSMRRWCEKINGDVGGKKSYSDKRFIGVENKKDSLGNDIYIATIELSGKDGKTVYVKRVFYAQ</sequence>
<reference evidence="2" key="1">
    <citation type="submission" date="2016-10" db="EMBL/GenBank/DDBJ databases">
        <authorList>
            <person name="de Groot N.N."/>
        </authorList>
    </citation>
    <scope>NUCLEOTIDE SEQUENCE</scope>
</reference>
<name>A0A1W1DAB4_9ZZZZ</name>
<protein>
    <recommendedName>
        <fullName evidence="3">Prepilin-type N-terminal cleavage/methylation domain-containing protein</fullName>
    </recommendedName>
</protein>